<comment type="cofactor">
    <cofactor evidence="9">
        <name>Mg(2+)</name>
        <dbReference type="ChEBI" id="CHEBI:18420"/>
    </cofactor>
    <text evidence="9">Binds 1 Mg(2+) ion per subunit.</text>
</comment>
<dbReference type="PANTHER" id="PTHR20857:SF15">
    <property type="entry name" value="THIAMINE-PHOSPHATE SYNTHASE"/>
    <property type="match status" value="1"/>
</dbReference>
<dbReference type="STRING" id="1009370.ALO_13514"/>
<dbReference type="InterPro" id="IPR034291">
    <property type="entry name" value="TMP_synthase"/>
</dbReference>
<dbReference type="Proteomes" id="UP000003240">
    <property type="component" value="Unassembled WGS sequence"/>
</dbReference>
<dbReference type="EMBL" id="AFGF01000119">
    <property type="protein sequence ID" value="EGO63388.1"/>
    <property type="molecule type" value="Genomic_DNA"/>
</dbReference>
<evidence type="ECO:0000313" key="14">
    <source>
        <dbReference type="Proteomes" id="UP000003240"/>
    </source>
</evidence>
<proteinExistence type="inferred from homology"/>
<evidence type="ECO:0000256" key="7">
    <source>
        <dbReference type="ARBA" id="ARBA00047851"/>
    </source>
</evidence>
<dbReference type="GO" id="GO:0005737">
    <property type="term" value="C:cytoplasm"/>
    <property type="evidence" value="ECO:0007669"/>
    <property type="project" value="TreeGrafter"/>
</dbReference>
<comment type="pathway">
    <text evidence="1 9 11">Cofactor biosynthesis; thiamine diphosphate biosynthesis; thiamine phosphate from 4-amino-2-methyl-5-diphosphomethylpyrimidine and 4-methyl-5-(2-phosphoethyl)-thiazole: step 1/1.</text>
</comment>
<accession>F7NKT4</accession>
<dbReference type="OrthoDB" id="9812206at2"/>
<feature type="domain" description="Thiamine phosphate synthase/TenI" evidence="12">
    <location>
        <begin position="16"/>
        <end position="197"/>
    </location>
</feature>
<feature type="binding site" evidence="9">
    <location>
        <position position="117"/>
    </location>
    <ligand>
        <name>4-amino-2-methyl-5-(diphosphooxymethyl)pyrimidine</name>
        <dbReference type="ChEBI" id="CHEBI:57841"/>
    </ligand>
</feature>
<feature type="binding site" evidence="9">
    <location>
        <position position="79"/>
    </location>
    <ligand>
        <name>Mg(2+)</name>
        <dbReference type="ChEBI" id="CHEBI:18420"/>
    </ligand>
</feature>
<dbReference type="GO" id="GO:0009229">
    <property type="term" value="P:thiamine diphosphate biosynthetic process"/>
    <property type="evidence" value="ECO:0007669"/>
    <property type="project" value="UniProtKB-UniRule"/>
</dbReference>
<dbReference type="Pfam" id="PF02581">
    <property type="entry name" value="TMP-TENI"/>
    <property type="match status" value="1"/>
</dbReference>
<feature type="binding site" evidence="9">
    <location>
        <position position="98"/>
    </location>
    <ligand>
        <name>Mg(2+)</name>
        <dbReference type="ChEBI" id="CHEBI:18420"/>
    </ligand>
</feature>
<evidence type="ECO:0000313" key="13">
    <source>
        <dbReference type="EMBL" id="EGO63388.1"/>
    </source>
</evidence>
<dbReference type="AlphaFoldDB" id="F7NKT4"/>
<dbReference type="InterPro" id="IPR013785">
    <property type="entry name" value="Aldolase_TIM"/>
</dbReference>
<dbReference type="HAMAP" id="MF_00097">
    <property type="entry name" value="TMP_synthase"/>
    <property type="match status" value="1"/>
</dbReference>
<dbReference type="eggNOG" id="COG0352">
    <property type="taxonomic scope" value="Bacteria"/>
</dbReference>
<feature type="binding site" evidence="9">
    <location>
        <begin position="46"/>
        <end position="50"/>
    </location>
    <ligand>
        <name>4-amino-2-methyl-5-(diphosphooxymethyl)pyrimidine</name>
        <dbReference type="ChEBI" id="CHEBI:57841"/>
    </ligand>
</feature>
<comment type="catalytic activity">
    <reaction evidence="8 9 10">
        <text>2-[(2R,5Z)-2-carboxy-4-methylthiazol-5(2H)-ylidene]ethyl phosphate + 4-amino-2-methyl-5-(diphosphooxymethyl)pyrimidine + 2 H(+) = thiamine phosphate + CO2 + diphosphate</text>
        <dbReference type="Rhea" id="RHEA:47844"/>
        <dbReference type="ChEBI" id="CHEBI:15378"/>
        <dbReference type="ChEBI" id="CHEBI:16526"/>
        <dbReference type="ChEBI" id="CHEBI:33019"/>
        <dbReference type="ChEBI" id="CHEBI:37575"/>
        <dbReference type="ChEBI" id="CHEBI:57841"/>
        <dbReference type="ChEBI" id="CHEBI:62899"/>
        <dbReference type="EC" id="2.5.1.3"/>
    </reaction>
</comment>
<dbReference type="GO" id="GO:0000287">
    <property type="term" value="F:magnesium ion binding"/>
    <property type="evidence" value="ECO:0007669"/>
    <property type="project" value="UniProtKB-UniRule"/>
</dbReference>
<feature type="binding site" evidence="9">
    <location>
        <position position="78"/>
    </location>
    <ligand>
        <name>4-amino-2-methyl-5-(diphosphooxymethyl)pyrimidine</name>
        <dbReference type="ChEBI" id="CHEBI:57841"/>
    </ligand>
</feature>
<keyword evidence="5 9" id="KW-0784">Thiamine biosynthesis</keyword>
<dbReference type="Gene3D" id="3.20.20.70">
    <property type="entry name" value="Aldolase class I"/>
    <property type="match status" value="1"/>
</dbReference>
<keyword evidence="3 9" id="KW-0479">Metal-binding</keyword>
<organism evidence="13 14">
    <name type="scientific">Acetonema longum DSM 6540</name>
    <dbReference type="NCBI Taxonomy" id="1009370"/>
    <lineage>
        <taxon>Bacteria</taxon>
        <taxon>Bacillati</taxon>
        <taxon>Bacillota</taxon>
        <taxon>Negativicutes</taxon>
        <taxon>Acetonemataceae</taxon>
        <taxon>Acetonema</taxon>
    </lineage>
</organism>
<dbReference type="SUPFAM" id="SSF51391">
    <property type="entry name" value="Thiamin phosphate synthase"/>
    <property type="match status" value="1"/>
</dbReference>
<dbReference type="GO" id="GO:0009228">
    <property type="term" value="P:thiamine biosynthetic process"/>
    <property type="evidence" value="ECO:0007669"/>
    <property type="project" value="UniProtKB-KW"/>
</dbReference>
<dbReference type="InterPro" id="IPR036206">
    <property type="entry name" value="ThiamineP_synth_sf"/>
</dbReference>
<keyword evidence="2 9" id="KW-0808">Transferase</keyword>
<comment type="catalytic activity">
    <reaction evidence="6 9 10">
        <text>4-methyl-5-(2-phosphooxyethyl)-thiazole + 4-amino-2-methyl-5-(diphosphooxymethyl)pyrimidine + H(+) = thiamine phosphate + diphosphate</text>
        <dbReference type="Rhea" id="RHEA:22328"/>
        <dbReference type="ChEBI" id="CHEBI:15378"/>
        <dbReference type="ChEBI" id="CHEBI:33019"/>
        <dbReference type="ChEBI" id="CHEBI:37575"/>
        <dbReference type="ChEBI" id="CHEBI:57841"/>
        <dbReference type="ChEBI" id="CHEBI:58296"/>
        <dbReference type="EC" id="2.5.1.3"/>
    </reaction>
</comment>
<evidence type="ECO:0000256" key="5">
    <source>
        <dbReference type="ARBA" id="ARBA00022977"/>
    </source>
</evidence>
<dbReference type="RefSeq" id="WP_004096593.1">
    <property type="nucleotide sequence ID" value="NZ_AFGF01000119.1"/>
</dbReference>
<evidence type="ECO:0000256" key="8">
    <source>
        <dbReference type="ARBA" id="ARBA00047883"/>
    </source>
</evidence>
<name>F7NKT4_9FIRM</name>
<dbReference type="InterPro" id="IPR022998">
    <property type="entry name" value="ThiamineP_synth_TenI"/>
</dbReference>
<protein>
    <recommendedName>
        <fullName evidence="9">Thiamine-phosphate synthase</fullName>
        <shortName evidence="9">TP synthase</shortName>
        <shortName evidence="9">TPS</shortName>
        <ecNumber evidence="9">2.5.1.3</ecNumber>
    </recommendedName>
    <alternativeName>
        <fullName evidence="9">Thiamine-phosphate pyrophosphorylase</fullName>
        <shortName evidence="9">TMP pyrophosphorylase</shortName>
        <shortName evidence="9">TMP-PPase</shortName>
    </alternativeName>
</protein>
<evidence type="ECO:0000256" key="2">
    <source>
        <dbReference type="ARBA" id="ARBA00022679"/>
    </source>
</evidence>
<comment type="function">
    <text evidence="9">Condenses 4-methyl-5-(beta-hydroxyethyl)thiazole monophosphate (THZ-P) and 2-methyl-4-amino-5-hydroxymethyl pyrimidine pyrophosphate (HMP-PP) to form thiamine monophosphate (TMP).</text>
</comment>
<comment type="caution">
    <text evidence="13">The sequence shown here is derived from an EMBL/GenBank/DDBJ whole genome shotgun (WGS) entry which is preliminary data.</text>
</comment>
<reference evidence="13 14" key="1">
    <citation type="journal article" date="2011" name="EMBO J.">
        <title>Structural diversity of bacterial flagellar motors.</title>
        <authorList>
            <person name="Chen S."/>
            <person name="Beeby M."/>
            <person name="Murphy G.E."/>
            <person name="Leadbetter J.R."/>
            <person name="Hendrixson D.R."/>
            <person name="Briegel A."/>
            <person name="Li Z."/>
            <person name="Shi J."/>
            <person name="Tocheva E.I."/>
            <person name="Muller A."/>
            <person name="Dobro M.J."/>
            <person name="Jensen G.J."/>
        </authorList>
    </citation>
    <scope>NUCLEOTIDE SEQUENCE [LARGE SCALE GENOMIC DNA]</scope>
    <source>
        <strain evidence="13 14">DSM 6540</strain>
    </source>
</reference>
<dbReference type="GO" id="GO:0004789">
    <property type="term" value="F:thiamine-phosphate diphosphorylase activity"/>
    <property type="evidence" value="ECO:0007669"/>
    <property type="project" value="UniProtKB-UniRule"/>
</dbReference>
<evidence type="ECO:0000256" key="1">
    <source>
        <dbReference type="ARBA" id="ARBA00005165"/>
    </source>
</evidence>
<evidence type="ECO:0000256" key="10">
    <source>
        <dbReference type="RuleBase" id="RU003826"/>
    </source>
</evidence>
<feature type="binding site" evidence="9">
    <location>
        <position position="174"/>
    </location>
    <ligand>
        <name>2-[(2R,5Z)-2-carboxy-4-methylthiazol-5(2H)-ylidene]ethyl phosphate</name>
        <dbReference type="ChEBI" id="CHEBI:62899"/>
    </ligand>
</feature>
<dbReference type="UniPathway" id="UPA00060">
    <property type="reaction ID" value="UER00141"/>
</dbReference>
<sequence length="215" mass="23576">MNHASTRRGKWPAADIYGITAEEYSNGRSNIEVVRAMIDAGVKVIQYREKEKKKLYKYQECIRIREMTQKAGVTFIINDDIDLALLVKPDGVHIGQEDLPIEEVRQLVGEEMIIGLSTHSPQQAQEAVKRGADYIGVGPVFATRTKKDVSAATGLDYVKYVAEHIPLPSVAIGGIKTDNIASVRQAGADCFALITDIVGAADIGARIKELRARLV</sequence>
<evidence type="ECO:0000256" key="9">
    <source>
        <dbReference type="HAMAP-Rule" id="MF_00097"/>
    </source>
</evidence>
<dbReference type="NCBIfam" id="TIGR00693">
    <property type="entry name" value="thiE"/>
    <property type="match status" value="1"/>
</dbReference>
<dbReference type="EC" id="2.5.1.3" evidence="9"/>
<evidence type="ECO:0000256" key="3">
    <source>
        <dbReference type="ARBA" id="ARBA00022723"/>
    </source>
</evidence>
<evidence type="ECO:0000256" key="11">
    <source>
        <dbReference type="RuleBase" id="RU004253"/>
    </source>
</evidence>
<dbReference type="PANTHER" id="PTHR20857">
    <property type="entry name" value="THIAMINE-PHOSPHATE PYROPHOSPHORYLASE"/>
    <property type="match status" value="1"/>
</dbReference>
<keyword evidence="4 9" id="KW-0460">Magnesium</keyword>
<evidence type="ECO:0000256" key="6">
    <source>
        <dbReference type="ARBA" id="ARBA00047334"/>
    </source>
</evidence>
<feature type="binding site" evidence="9">
    <location>
        <begin position="194"/>
        <end position="195"/>
    </location>
    <ligand>
        <name>2-[(2R,5Z)-2-carboxy-4-methylthiazol-5(2H)-ylidene]ethyl phosphate</name>
        <dbReference type="ChEBI" id="CHEBI:62899"/>
    </ligand>
</feature>
<keyword evidence="14" id="KW-1185">Reference proteome</keyword>
<evidence type="ECO:0000259" key="12">
    <source>
        <dbReference type="Pfam" id="PF02581"/>
    </source>
</evidence>
<evidence type="ECO:0000256" key="4">
    <source>
        <dbReference type="ARBA" id="ARBA00022842"/>
    </source>
</evidence>
<comment type="catalytic activity">
    <reaction evidence="7 9 10">
        <text>2-(2-carboxy-4-methylthiazol-5-yl)ethyl phosphate + 4-amino-2-methyl-5-(diphosphooxymethyl)pyrimidine + 2 H(+) = thiamine phosphate + CO2 + diphosphate</text>
        <dbReference type="Rhea" id="RHEA:47848"/>
        <dbReference type="ChEBI" id="CHEBI:15378"/>
        <dbReference type="ChEBI" id="CHEBI:16526"/>
        <dbReference type="ChEBI" id="CHEBI:33019"/>
        <dbReference type="ChEBI" id="CHEBI:37575"/>
        <dbReference type="ChEBI" id="CHEBI:57841"/>
        <dbReference type="ChEBI" id="CHEBI:62890"/>
        <dbReference type="EC" id="2.5.1.3"/>
    </reaction>
</comment>
<comment type="similarity">
    <text evidence="9 10">Belongs to the thiamine-phosphate synthase family.</text>
</comment>
<feature type="binding site" evidence="9">
    <location>
        <begin position="143"/>
        <end position="145"/>
    </location>
    <ligand>
        <name>2-[(2R,5Z)-2-carboxy-4-methylthiazol-5(2H)-ylidene]ethyl phosphate</name>
        <dbReference type="ChEBI" id="CHEBI:62899"/>
    </ligand>
</feature>
<gene>
    <name evidence="9" type="primary">thiE</name>
    <name evidence="13" type="ORF">ALO_13514</name>
</gene>
<feature type="binding site" evidence="9">
    <location>
        <position position="146"/>
    </location>
    <ligand>
        <name>4-amino-2-methyl-5-(diphosphooxymethyl)pyrimidine</name>
        <dbReference type="ChEBI" id="CHEBI:57841"/>
    </ligand>
</feature>
<dbReference type="FunFam" id="3.20.20.70:FF:000096">
    <property type="entry name" value="Thiamine-phosphate synthase"/>
    <property type="match status" value="1"/>
</dbReference>
<dbReference type="CDD" id="cd00564">
    <property type="entry name" value="TMP_TenI"/>
    <property type="match status" value="1"/>
</dbReference>